<accession>L1JDK0</accession>
<name>L1JDK0_GUITC</name>
<dbReference type="eggNOG" id="KOG1947">
    <property type="taxonomic scope" value="Eukaryota"/>
</dbReference>
<reference evidence="4" key="3">
    <citation type="submission" date="2015-06" db="UniProtKB">
        <authorList>
            <consortium name="EnsemblProtists"/>
        </authorList>
    </citation>
    <scope>IDENTIFICATION</scope>
</reference>
<keyword evidence="5" id="KW-1185">Reference proteome</keyword>
<feature type="domain" description="F-box/LRR-repeat protein 15-like leucin rich repeat" evidence="2">
    <location>
        <begin position="679"/>
        <end position="834"/>
    </location>
</feature>
<reference evidence="5" key="2">
    <citation type="submission" date="2012-11" db="EMBL/GenBank/DDBJ databases">
        <authorList>
            <person name="Kuo A."/>
            <person name="Curtis B.A."/>
            <person name="Tanifuji G."/>
            <person name="Burki F."/>
            <person name="Gruber A."/>
            <person name="Irimia M."/>
            <person name="Maruyama S."/>
            <person name="Arias M.C."/>
            <person name="Ball S.G."/>
            <person name="Gile G.H."/>
            <person name="Hirakawa Y."/>
            <person name="Hopkins J.F."/>
            <person name="Rensing S.A."/>
            <person name="Schmutz J."/>
            <person name="Symeonidi A."/>
            <person name="Elias M."/>
            <person name="Eveleigh R.J."/>
            <person name="Herman E.K."/>
            <person name="Klute M.J."/>
            <person name="Nakayama T."/>
            <person name="Obornik M."/>
            <person name="Reyes-Prieto A."/>
            <person name="Armbrust E.V."/>
            <person name="Aves S.J."/>
            <person name="Beiko R.G."/>
            <person name="Coutinho P."/>
            <person name="Dacks J.B."/>
            <person name="Durnford D.G."/>
            <person name="Fast N.M."/>
            <person name="Green B.R."/>
            <person name="Grisdale C."/>
            <person name="Hempe F."/>
            <person name="Henrissat B."/>
            <person name="Hoppner M.P."/>
            <person name="Ishida K.-I."/>
            <person name="Kim E."/>
            <person name="Koreny L."/>
            <person name="Kroth P.G."/>
            <person name="Liu Y."/>
            <person name="Malik S.-B."/>
            <person name="Maier U.G."/>
            <person name="McRose D."/>
            <person name="Mock T."/>
            <person name="Neilson J.A."/>
            <person name="Onodera N.T."/>
            <person name="Poole A.M."/>
            <person name="Pritham E.J."/>
            <person name="Richards T.A."/>
            <person name="Rocap G."/>
            <person name="Roy S.W."/>
            <person name="Sarai C."/>
            <person name="Schaack S."/>
            <person name="Shirato S."/>
            <person name="Slamovits C.H."/>
            <person name="Spencer D.F."/>
            <person name="Suzuki S."/>
            <person name="Worden A.Z."/>
            <person name="Zauner S."/>
            <person name="Barry K."/>
            <person name="Bell C."/>
            <person name="Bharti A.K."/>
            <person name="Crow J.A."/>
            <person name="Grimwood J."/>
            <person name="Kramer R."/>
            <person name="Lindquist E."/>
            <person name="Lucas S."/>
            <person name="Salamov A."/>
            <person name="McFadden G.I."/>
            <person name="Lane C.E."/>
            <person name="Keeling P.J."/>
            <person name="Gray M.W."/>
            <person name="Grigoriev I.V."/>
            <person name="Archibald J.M."/>
        </authorList>
    </citation>
    <scope>NUCLEOTIDE SEQUENCE</scope>
    <source>
        <strain evidence="5">CCMP2712</strain>
    </source>
</reference>
<dbReference type="SUPFAM" id="SSF48452">
    <property type="entry name" value="TPR-like"/>
    <property type="match status" value="1"/>
</dbReference>
<dbReference type="Pfam" id="PF25372">
    <property type="entry name" value="DUF7885"/>
    <property type="match status" value="1"/>
</dbReference>
<dbReference type="GO" id="GO:0019005">
    <property type="term" value="C:SCF ubiquitin ligase complex"/>
    <property type="evidence" value="ECO:0007669"/>
    <property type="project" value="TreeGrafter"/>
</dbReference>
<dbReference type="RefSeq" id="XP_005833342.1">
    <property type="nucleotide sequence ID" value="XM_005833285.1"/>
</dbReference>
<dbReference type="EnsemblProtists" id="EKX46362">
    <property type="protein sequence ID" value="EKX46362"/>
    <property type="gene ID" value="GUITHDRAFT_138435"/>
</dbReference>
<dbReference type="InterPro" id="IPR011990">
    <property type="entry name" value="TPR-like_helical_dom_sf"/>
</dbReference>
<dbReference type="Gene3D" id="3.80.10.10">
    <property type="entry name" value="Ribonuclease Inhibitor"/>
    <property type="match status" value="1"/>
</dbReference>
<dbReference type="GeneID" id="17303034"/>
<dbReference type="GO" id="GO:0031146">
    <property type="term" value="P:SCF-dependent proteasomal ubiquitin-dependent protein catabolic process"/>
    <property type="evidence" value="ECO:0007669"/>
    <property type="project" value="TreeGrafter"/>
</dbReference>
<organism evidence="3">
    <name type="scientific">Guillardia theta (strain CCMP2712)</name>
    <name type="common">Cryptophyte</name>
    <dbReference type="NCBI Taxonomy" id="905079"/>
    <lineage>
        <taxon>Eukaryota</taxon>
        <taxon>Cryptophyceae</taxon>
        <taxon>Pyrenomonadales</taxon>
        <taxon>Geminigeraceae</taxon>
        <taxon>Guillardia</taxon>
    </lineage>
</organism>
<evidence type="ECO:0000259" key="2">
    <source>
        <dbReference type="Pfam" id="PF25372"/>
    </source>
</evidence>
<evidence type="ECO:0000313" key="3">
    <source>
        <dbReference type="EMBL" id="EKX46362.1"/>
    </source>
</evidence>
<dbReference type="STRING" id="905079.L1JDK0"/>
<proteinExistence type="predicted"/>
<dbReference type="PANTHER" id="PTHR13318:SF95">
    <property type="entry name" value="F-BOX PROTEIN YLR352W"/>
    <property type="match status" value="1"/>
</dbReference>
<dbReference type="OrthoDB" id="550575at2759"/>
<dbReference type="Proteomes" id="UP000011087">
    <property type="component" value="Unassembled WGS sequence"/>
</dbReference>
<dbReference type="Gene3D" id="1.25.40.10">
    <property type="entry name" value="Tetratricopeptide repeat domain"/>
    <property type="match status" value="1"/>
</dbReference>
<dbReference type="InterPro" id="IPR006553">
    <property type="entry name" value="Leu-rich_rpt_Cys-con_subtyp"/>
</dbReference>
<evidence type="ECO:0000313" key="4">
    <source>
        <dbReference type="EnsemblProtists" id="EKX46362"/>
    </source>
</evidence>
<feature type="coiled-coil region" evidence="1">
    <location>
        <begin position="7"/>
        <end position="34"/>
    </location>
</feature>
<dbReference type="PANTHER" id="PTHR13318">
    <property type="entry name" value="PARTNER OF PAIRED, ISOFORM B-RELATED"/>
    <property type="match status" value="1"/>
</dbReference>
<gene>
    <name evidence="3" type="ORF">GUITHDRAFT_138435</name>
</gene>
<dbReference type="SMART" id="SM00367">
    <property type="entry name" value="LRR_CC"/>
    <property type="match status" value="6"/>
</dbReference>
<sequence>MSQLHVVDRVRAKLKEKEEESNGEKRTTKSLERSLAVARKSRDNEMLLTCYYELALHHELLGEANPVQTYLESAMELIEQLRGGKEKVTLEDSAPLVRIWEQRGRMDKVKQHWQSIYSAMEKAYGYNDIRLLPVAERMLEASLRTGNADSANIEQQVVQRIRESHTPAEMLWPHPPLGEKRHVKNIKHLKTNVELARYFLIRRSYKDAMNQLQVVLDWREELRQMGKDWRRRDAHLLDRIESMELVAQAVFHQGEAFAAMNRTTTAERRMLEGLAHWEELMELETSSGIPATCSHRELLSLHTHEVGSTYKVYITWLLKLGRNVEALEALGKCISHLQRPPLRAFSPQYSRAIRDRAQIQLECNHISEGLEDLMEYGELSSKIYGAKSTQVALSYCEQARSINFVTNPTQQEWDAALLLAQQGLKMLEQLVGLDSPQLVPALRVYGCLLVRLGRMQEAILLLERYDRITERFPGSEKRIADRVFTLESLAEAYTNIEPKETSKASKALEACIKLMLHLEMEGRPDVTSMSRLKVSLDKVRSRFSLPVEARYLHPRLRFCCNQKCGRQETRPDQYHRTKSRGVLRFCSDECLAEFNKYSASNNWLGLDSACPAGPLTDLLLLRCLMFLHERPYWFRLAMVSSRLWNLVSHHRSSIRFPEMVKRLPLDPRRGSPMEPSTIASLLGRSPRLLHLDFSDCTVVDDKVCFHIGEACPELLTLSLRGSSHVTDIGVEDLANCKKLERLDLSFCEFVTDEGVLSIARSLGRLELLSLSHCHEISEEGIIAIAKGQLVYLDISYCKRITDRGLKAILRFCSSLRHLDLRGVNNLTTAELRRVDRQVETVLGLPWKEPVAADLLSTVETPRFRME</sequence>
<evidence type="ECO:0000256" key="1">
    <source>
        <dbReference type="SAM" id="Coils"/>
    </source>
</evidence>
<protein>
    <recommendedName>
        <fullName evidence="2">F-box/LRR-repeat protein 15-like leucin rich repeat domain-containing protein</fullName>
    </recommendedName>
</protein>
<dbReference type="AlphaFoldDB" id="L1JDK0"/>
<dbReference type="InterPro" id="IPR057207">
    <property type="entry name" value="FBXL15_LRR"/>
</dbReference>
<keyword evidence="1" id="KW-0175">Coiled coil</keyword>
<dbReference type="EMBL" id="JH992995">
    <property type="protein sequence ID" value="EKX46362.1"/>
    <property type="molecule type" value="Genomic_DNA"/>
</dbReference>
<evidence type="ECO:0000313" key="5">
    <source>
        <dbReference type="Proteomes" id="UP000011087"/>
    </source>
</evidence>
<dbReference type="KEGG" id="gtt:GUITHDRAFT_138435"/>
<dbReference type="InterPro" id="IPR032675">
    <property type="entry name" value="LRR_dom_sf"/>
</dbReference>
<dbReference type="SUPFAM" id="SSF52047">
    <property type="entry name" value="RNI-like"/>
    <property type="match status" value="1"/>
</dbReference>
<dbReference type="PaxDb" id="55529-EKX46362"/>
<reference evidence="3 5" key="1">
    <citation type="journal article" date="2012" name="Nature">
        <title>Algal genomes reveal evolutionary mosaicism and the fate of nucleomorphs.</title>
        <authorList>
            <consortium name="DOE Joint Genome Institute"/>
            <person name="Curtis B.A."/>
            <person name="Tanifuji G."/>
            <person name="Burki F."/>
            <person name="Gruber A."/>
            <person name="Irimia M."/>
            <person name="Maruyama S."/>
            <person name="Arias M.C."/>
            <person name="Ball S.G."/>
            <person name="Gile G.H."/>
            <person name="Hirakawa Y."/>
            <person name="Hopkins J.F."/>
            <person name="Kuo A."/>
            <person name="Rensing S.A."/>
            <person name="Schmutz J."/>
            <person name="Symeonidi A."/>
            <person name="Elias M."/>
            <person name="Eveleigh R.J."/>
            <person name="Herman E.K."/>
            <person name="Klute M.J."/>
            <person name="Nakayama T."/>
            <person name="Obornik M."/>
            <person name="Reyes-Prieto A."/>
            <person name="Armbrust E.V."/>
            <person name="Aves S.J."/>
            <person name="Beiko R.G."/>
            <person name="Coutinho P."/>
            <person name="Dacks J.B."/>
            <person name="Durnford D.G."/>
            <person name="Fast N.M."/>
            <person name="Green B.R."/>
            <person name="Grisdale C.J."/>
            <person name="Hempel F."/>
            <person name="Henrissat B."/>
            <person name="Hoppner M.P."/>
            <person name="Ishida K."/>
            <person name="Kim E."/>
            <person name="Koreny L."/>
            <person name="Kroth P.G."/>
            <person name="Liu Y."/>
            <person name="Malik S.B."/>
            <person name="Maier U.G."/>
            <person name="McRose D."/>
            <person name="Mock T."/>
            <person name="Neilson J.A."/>
            <person name="Onodera N.T."/>
            <person name="Poole A.M."/>
            <person name="Pritham E.J."/>
            <person name="Richards T.A."/>
            <person name="Rocap G."/>
            <person name="Roy S.W."/>
            <person name="Sarai C."/>
            <person name="Schaack S."/>
            <person name="Shirato S."/>
            <person name="Slamovits C.H."/>
            <person name="Spencer D.F."/>
            <person name="Suzuki S."/>
            <person name="Worden A.Z."/>
            <person name="Zauner S."/>
            <person name="Barry K."/>
            <person name="Bell C."/>
            <person name="Bharti A.K."/>
            <person name="Crow J.A."/>
            <person name="Grimwood J."/>
            <person name="Kramer R."/>
            <person name="Lindquist E."/>
            <person name="Lucas S."/>
            <person name="Salamov A."/>
            <person name="McFadden G.I."/>
            <person name="Lane C.E."/>
            <person name="Keeling P.J."/>
            <person name="Gray M.W."/>
            <person name="Grigoriev I.V."/>
            <person name="Archibald J.M."/>
        </authorList>
    </citation>
    <scope>NUCLEOTIDE SEQUENCE</scope>
    <source>
        <strain evidence="3 5">CCMP2712</strain>
    </source>
</reference>
<dbReference type="HOGENOM" id="CLU_331068_0_0_1"/>